<dbReference type="Pfam" id="PF07607">
    <property type="entry name" value="DUF1570"/>
    <property type="match status" value="1"/>
</dbReference>
<protein>
    <recommendedName>
        <fullName evidence="1">DUF1570 domain-containing protein</fullName>
    </recommendedName>
</protein>
<gene>
    <name evidence="2" type="ORF">MNBD_PLANCTO02-21</name>
</gene>
<reference evidence="2" key="1">
    <citation type="submission" date="2018-06" db="EMBL/GenBank/DDBJ databases">
        <authorList>
            <person name="Zhirakovskaya E."/>
        </authorList>
    </citation>
    <scope>NUCLEOTIDE SEQUENCE</scope>
</reference>
<feature type="domain" description="DUF1570" evidence="1">
    <location>
        <begin position="221"/>
        <end position="336"/>
    </location>
</feature>
<dbReference type="InterPro" id="IPR011464">
    <property type="entry name" value="DUF1570"/>
</dbReference>
<name>A0A3B1D066_9ZZZZ</name>
<evidence type="ECO:0000313" key="2">
    <source>
        <dbReference type="EMBL" id="VAX36296.1"/>
    </source>
</evidence>
<dbReference type="AlphaFoldDB" id="A0A3B1D066"/>
<dbReference type="EMBL" id="UOGL01000047">
    <property type="protein sequence ID" value="VAX36296.1"/>
    <property type="molecule type" value="Genomic_DNA"/>
</dbReference>
<sequence>MPQHFFIKAFLFCLVVLQFVNPLIADTFTYLNREGKEVTIEARLAGSGKLIPTNPECFALEMANGTIRIIPQGLITKRVLGKDPKPISHKEMAEEIKQTFPNRRLLIQIAKPYVIGMVLSDEKHSKRSLKLRKKQLKKSGKYFLSVQKKFLKFIRKTRVKTEPIKYPLPVLIFEDDNDFEQYATLITQQKGLSAKNIAGFYDAGRNYLNLRIRECKTFETPLHEAIHQQTFNRKVLQRLAPVPAWFIEGIACGFEGDGENIRSGPRTPRRSYAKVSLQARAVDWKEIIQRDRAFRGDIFAGEAYGHAWGVHWILVTRHKKKYAKYLKLLSTKKTLEVYSAEDRLKDFEEIMGADTNKLQQQFQKNVIFALNKRRN</sequence>
<evidence type="ECO:0000259" key="1">
    <source>
        <dbReference type="Pfam" id="PF07607"/>
    </source>
</evidence>
<proteinExistence type="predicted"/>
<accession>A0A3B1D066</accession>
<organism evidence="2">
    <name type="scientific">hydrothermal vent metagenome</name>
    <dbReference type="NCBI Taxonomy" id="652676"/>
    <lineage>
        <taxon>unclassified sequences</taxon>
        <taxon>metagenomes</taxon>
        <taxon>ecological metagenomes</taxon>
    </lineage>
</organism>